<dbReference type="STRING" id="151549.A0A4C1SY47"/>
<reference evidence="5 6" key="1">
    <citation type="journal article" date="2019" name="Commun. Biol.">
        <title>The bagworm genome reveals a unique fibroin gene that provides high tensile strength.</title>
        <authorList>
            <person name="Kono N."/>
            <person name="Nakamura H."/>
            <person name="Ohtoshi R."/>
            <person name="Tomita M."/>
            <person name="Numata K."/>
            <person name="Arakawa K."/>
        </authorList>
    </citation>
    <scope>NUCLEOTIDE SEQUENCE [LARGE SCALE GENOMIC DNA]</scope>
</reference>
<keyword evidence="3 4" id="KW-0472">Membrane</keyword>
<evidence type="ECO:0000313" key="5">
    <source>
        <dbReference type="EMBL" id="GBP07119.1"/>
    </source>
</evidence>
<dbReference type="GO" id="GO:0005524">
    <property type="term" value="F:ATP binding"/>
    <property type="evidence" value="ECO:0007669"/>
    <property type="project" value="InterPro"/>
</dbReference>
<gene>
    <name evidence="5" type="primary">Mdr49</name>
    <name evidence="5" type="ORF">EVAR_72081_1</name>
</gene>
<dbReference type="OrthoDB" id="6500128at2759"/>
<evidence type="ECO:0000256" key="3">
    <source>
        <dbReference type="ARBA" id="ARBA00023136"/>
    </source>
</evidence>
<comment type="caution">
    <text evidence="5">The sequence shown here is derived from an EMBL/GenBank/DDBJ whole genome shotgun (WGS) entry which is preliminary data.</text>
</comment>
<dbReference type="SUPFAM" id="SSF90123">
    <property type="entry name" value="ABC transporter transmembrane region"/>
    <property type="match status" value="1"/>
</dbReference>
<keyword evidence="6" id="KW-1185">Reference proteome</keyword>
<evidence type="ECO:0000256" key="4">
    <source>
        <dbReference type="SAM" id="Phobius"/>
    </source>
</evidence>
<dbReference type="AlphaFoldDB" id="A0A4C1SY47"/>
<proteinExistence type="predicted"/>
<feature type="transmembrane region" description="Helical" evidence="4">
    <location>
        <begin position="128"/>
        <end position="144"/>
    </location>
</feature>
<dbReference type="EMBL" id="BGZK01011502">
    <property type="protein sequence ID" value="GBP07119.1"/>
    <property type="molecule type" value="Genomic_DNA"/>
</dbReference>
<evidence type="ECO:0000313" key="6">
    <source>
        <dbReference type="Proteomes" id="UP000299102"/>
    </source>
</evidence>
<dbReference type="Proteomes" id="UP000299102">
    <property type="component" value="Unassembled WGS sequence"/>
</dbReference>
<evidence type="ECO:0000256" key="1">
    <source>
        <dbReference type="ARBA" id="ARBA00022692"/>
    </source>
</evidence>
<protein>
    <submittedName>
        <fullName evidence="5">Multidrug resistance protein homolog 49</fullName>
    </submittedName>
</protein>
<sequence length="145" mass="16213">MGTILIIKVLENWWKKDVISEKFIFNDSTSAGPRFSEASLDKNILQILLLEPIRIPWKDVVDEQQSTQYLENVLACLQWARPEWKYLAIATICALLYGCAQPAFAFVFADLFGSLNDEDPDVVLSNTGRSAIIAIAVGIVAGWHV</sequence>
<keyword evidence="1 4" id="KW-0812">Transmembrane</keyword>
<accession>A0A4C1SY47</accession>
<feature type="transmembrane region" description="Helical" evidence="4">
    <location>
        <begin position="86"/>
        <end position="108"/>
    </location>
</feature>
<organism evidence="5 6">
    <name type="scientific">Eumeta variegata</name>
    <name type="common">Bagworm moth</name>
    <name type="synonym">Eumeta japonica</name>
    <dbReference type="NCBI Taxonomy" id="151549"/>
    <lineage>
        <taxon>Eukaryota</taxon>
        <taxon>Metazoa</taxon>
        <taxon>Ecdysozoa</taxon>
        <taxon>Arthropoda</taxon>
        <taxon>Hexapoda</taxon>
        <taxon>Insecta</taxon>
        <taxon>Pterygota</taxon>
        <taxon>Neoptera</taxon>
        <taxon>Endopterygota</taxon>
        <taxon>Lepidoptera</taxon>
        <taxon>Glossata</taxon>
        <taxon>Ditrysia</taxon>
        <taxon>Tineoidea</taxon>
        <taxon>Psychidae</taxon>
        <taxon>Oiketicinae</taxon>
        <taxon>Eumeta</taxon>
    </lineage>
</organism>
<evidence type="ECO:0000256" key="2">
    <source>
        <dbReference type="ARBA" id="ARBA00022989"/>
    </source>
</evidence>
<dbReference type="GO" id="GO:0016020">
    <property type="term" value="C:membrane"/>
    <property type="evidence" value="ECO:0007669"/>
    <property type="project" value="InterPro"/>
</dbReference>
<name>A0A4C1SY47_EUMVA</name>
<dbReference type="Gene3D" id="1.20.1560.10">
    <property type="entry name" value="ABC transporter type 1, transmembrane domain"/>
    <property type="match status" value="1"/>
</dbReference>
<keyword evidence="2 4" id="KW-1133">Transmembrane helix</keyword>
<dbReference type="InterPro" id="IPR036640">
    <property type="entry name" value="ABC1_TM_sf"/>
</dbReference>